<evidence type="ECO:0000313" key="1">
    <source>
        <dbReference type="EMBL" id="KAI7989259.1"/>
    </source>
</evidence>
<organism evidence="1 2">
    <name type="scientific">Camellia lanceoleosa</name>
    <dbReference type="NCBI Taxonomy" id="1840588"/>
    <lineage>
        <taxon>Eukaryota</taxon>
        <taxon>Viridiplantae</taxon>
        <taxon>Streptophyta</taxon>
        <taxon>Embryophyta</taxon>
        <taxon>Tracheophyta</taxon>
        <taxon>Spermatophyta</taxon>
        <taxon>Magnoliopsida</taxon>
        <taxon>eudicotyledons</taxon>
        <taxon>Gunneridae</taxon>
        <taxon>Pentapetalae</taxon>
        <taxon>asterids</taxon>
        <taxon>Ericales</taxon>
        <taxon>Theaceae</taxon>
        <taxon>Camellia</taxon>
    </lineage>
</organism>
<accession>A0ACC0FKN3</accession>
<reference evidence="1 2" key="1">
    <citation type="journal article" date="2022" name="Plant J.">
        <title>Chromosome-level genome of Camellia lanceoleosa provides a valuable resource for understanding genome evolution and self-incompatibility.</title>
        <authorList>
            <person name="Gong W."/>
            <person name="Xiao S."/>
            <person name="Wang L."/>
            <person name="Liao Z."/>
            <person name="Chang Y."/>
            <person name="Mo W."/>
            <person name="Hu G."/>
            <person name="Li W."/>
            <person name="Zhao G."/>
            <person name="Zhu H."/>
            <person name="Hu X."/>
            <person name="Ji K."/>
            <person name="Xiang X."/>
            <person name="Song Q."/>
            <person name="Yuan D."/>
            <person name="Jin S."/>
            <person name="Zhang L."/>
        </authorList>
    </citation>
    <scope>NUCLEOTIDE SEQUENCE [LARGE SCALE GENOMIC DNA]</scope>
    <source>
        <strain evidence="1">SQ_2022a</strain>
    </source>
</reference>
<dbReference type="Proteomes" id="UP001060215">
    <property type="component" value="Chromosome 14"/>
</dbReference>
<evidence type="ECO:0000313" key="2">
    <source>
        <dbReference type="Proteomes" id="UP001060215"/>
    </source>
</evidence>
<gene>
    <name evidence="1" type="ORF">LOK49_LG13G00745</name>
</gene>
<dbReference type="EMBL" id="CM045771">
    <property type="protein sequence ID" value="KAI7989259.1"/>
    <property type="molecule type" value="Genomic_DNA"/>
</dbReference>
<name>A0ACC0FKN3_9ERIC</name>
<protein>
    <submittedName>
        <fullName evidence="1">Transcription factor RAX2</fullName>
    </submittedName>
</protein>
<comment type="caution">
    <text evidence="1">The sequence shown here is derived from an EMBL/GenBank/DDBJ whole genome shotgun (WGS) entry which is preliminary data.</text>
</comment>
<sequence length="280" mass="31194">MGRSPCCDKTKVKRGPWSPEEDITLKNYVERFGTGGNWIALPHKAGLKRCGKSCRLRWLNYLRPDIKRGGFTVEEDDIILTLYNNIGSRWSVIASHLQGRTDNDVKNYWNTKLKKKLLPLPPTENNSNNTSTITTNNNATHFSSSTASSPLVTNLDTNTYHSYGNSIFSNNMISASFQPAMNVNYQQKFLPQGLVSEEPVVQSSLPRFIEVSEIGSSAADGSTFRGISLSEEVASFSDIENKYGLWSGNGGGEDEDNDDRWLMDLLGSSFSYDLLNSFGY</sequence>
<keyword evidence="2" id="KW-1185">Reference proteome</keyword>
<proteinExistence type="predicted"/>